<feature type="signal peptide" evidence="1">
    <location>
        <begin position="1"/>
        <end position="16"/>
    </location>
</feature>
<accession>A0A2H9TFG4</accession>
<keyword evidence="1" id="KW-0732">Signal</keyword>
<dbReference type="AlphaFoldDB" id="A0A2H9TFG4"/>
<keyword evidence="3" id="KW-1185">Reference proteome</keyword>
<evidence type="ECO:0000313" key="3">
    <source>
        <dbReference type="Proteomes" id="UP000240830"/>
    </source>
</evidence>
<feature type="chain" id="PRO_5014162342" evidence="1">
    <location>
        <begin position="17"/>
        <end position="542"/>
    </location>
</feature>
<evidence type="ECO:0000256" key="1">
    <source>
        <dbReference type="SAM" id="SignalP"/>
    </source>
</evidence>
<proteinExistence type="predicted"/>
<reference evidence="2 3" key="1">
    <citation type="submission" date="2016-10" db="EMBL/GenBank/DDBJ databases">
        <title>The genome of Paramicrosporidium saccamoebae is the missing link in understanding Cryptomycota and Microsporidia evolution.</title>
        <authorList>
            <person name="Quandt C.A."/>
            <person name="Beaudet D."/>
            <person name="Corsaro D."/>
            <person name="Michel R."/>
            <person name="Corradi N."/>
            <person name="James T."/>
        </authorList>
    </citation>
    <scope>NUCLEOTIDE SEQUENCE [LARGE SCALE GENOMIC DNA]</scope>
    <source>
        <strain evidence="2 3">KSL3</strain>
    </source>
</reference>
<dbReference type="EMBL" id="MTSL01000220">
    <property type="protein sequence ID" value="PJF16461.1"/>
    <property type="molecule type" value="Genomic_DNA"/>
</dbReference>
<gene>
    <name evidence="2" type="ORF">PSACC_03725</name>
</gene>
<dbReference type="Proteomes" id="UP000240830">
    <property type="component" value="Unassembled WGS sequence"/>
</dbReference>
<name>A0A2H9TFG4_9FUNG</name>
<protein>
    <submittedName>
        <fullName evidence="2">Uncharacterized protein</fullName>
    </submittedName>
</protein>
<sequence>MLQLVVLLWVFGLTSSIRIISSPAQICTMLSMEGLEALIHSHSLAKPHAVNLARLLASDYYPFHRIYISDQMDDQRAMLLVSLVSVLELHDTLLPLEMLTRNNWLVLYFLNTNSGGYFGKIATESFRPFLFNDFIRPILLQWVVENLPGSVHSFAWQRYLNDQQTTSRVICVALQSWDALDFTSLPGSLLVLLNRQENFGNVNQLISRQNDPNASLLRAIKCAMAAAMMNRRGILLRKLFLTTLTTVKADLKVSSWCWCLSTGGNCKREFSDFWGHLCRLGEGEMSDRATILLHDLMANSIIVADISASSSTPMTKVMNTLGRHQLYPARWNQFCAKYHRVCRTLCADYRLPDRAERFRQEARCVLDEEDRWLDVETDRQGVVEITSLSSLLRLYASDRVAVNTRFVTSVRFGISNPPIWSLMDLLLQVKELITKTDLLFGHYRTERCWSYPIDRNLFEVYLRMIIYFLVYGKKLIVAPLLPAVDSTHNLEKVLVEQIQFHQCPSTVPVGNSAQLMAREATAGLDALVKEVGLATLHKALTE</sequence>
<evidence type="ECO:0000313" key="2">
    <source>
        <dbReference type="EMBL" id="PJF16461.1"/>
    </source>
</evidence>
<comment type="caution">
    <text evidence="2">The sequence shown here is derived from an EMBL/GenBank/DDBJ whole genome shotgun (WGS) entry which is preliminary data.</text>
</comment>
<organism evidence="2 3">
    <name type="scientific">Paramicrosporidium saccamoebae</name>
    <dbReference type="NCBI Taxonomy" id="1246581"/>
    <lineage>
        <taxon>Eukaryota</taxon>
        <taxon>Fungi</taxon>
        <taxon>Fungi incertae sedis</taxon>
        <taxon>Cryptomycota</taxon>
        <taxon>Cryptomycota incertae sedis</taxon>
        <taxon>Paramicrosporidium</taxon>
    </lineage>
</organism>